<dbReference type="Gene3D" id="3.40.190.10">
    <property type="entry name" value="Periplasmic binding protein-like II"/>
    <property type="match status" value="1"/>
</dbReference>
<gene>
    <name evidence="3" type="ORF">QC823_00150</name>
</gene>
<feature type="chain" id="PRO_5045488543" evidence="2">
    <location>
        <begin position="36"/>
        <end position="371"/>
    </location>
</feature>
<dbReference type="PANTHER" id="PTHR33376:SF5">
    <property type="entry name" value="EXTRACYTOPLASMIC SOLUTE RECEPTOR PROTEIN"/>
    <property type="match status" value="1"/>
</dbReference>
<dbReference type="PIRSF" id="PIRSF039026">
    <property type="entry name" value="SiaP"/>
    <property type="match status" value="1"/>
</dbReference>
<evidence type="ECO:0000313" key="3">
    <source>
        <dbReference type="EMBL" id="MDR5897409.1"/>
    </source>
</evidence>
<feature type="signal peptide" evidence="2">
    <location>
        <begin position="1"/>
        <end position="35"/>
    </location>
</feature>
<dbReference type="Pfam" id="PF03480">
    <property type="entry name" value="DctP"/>
    <property type="match status" value="1"/>
</dbReference>
<dbReference type="Proteomes" id="UP001254564">
    <property type="component" value="Unassembled WGS sequence"/>
</dbReference>
<comment type="caution">
    <text evidence="3">The sequence shown here is derived from an EMBL/GenBank/DDBJ whole genome shotgun (WGS) entry which is preliminary data.</text>
</comment>
<dbReference type="InterPro" id="IPR026289">
    <property type="entry name" value="SBP_TakP-like"/>
</dbReference>
<evidence type="ECO:0000313" key="4">
    <source>
        <dbReference type="Proteomes" id="UP001254564"/>
    </source>
</evidence>
<dbReference type="Gene3D" id="3.40.190.170">
    <property type="entry name" value="Bacterial extracellular solute-binding protein, family 7"/>
    <property type="match status" value="1"/>
</dbReference>
<keyword evidence="4" id="KW-1185">Reference proteome</keyword>
<evidence type="ECO:0000256" key="1">
    <source>
        <dbReference type="ARBA" id="ARBA00022729"/>
    </source>
</evidence>
<dbReference type="InterPro" id="IPR038404">
    <property type="entry name" value="TRAP_DctP_sf"/>
</dbReference>
<protein>
    <submittedName>
        <fullName evidence="3">TRAP transporter substrate-binding protein</fullName>
    </submittedName>
</protein>
<organism evidence="3 4">
    <name type="scientific">Vreelandella vilamensis</name>
    <dbReference type="NCBI Taxonomy" id="531309"/>
    <lineage>
        <taxon>Bacteria</taxon>
        <taxon>Pseudomonadati</taxon>
        <taxon>Pseudomonadota</taxon>
        <taxon>Gammaproteobacteria</taxon>
        <taxon>Oceanospirillales</taxon>
        <taxon>Halomonadaceae</taxon>
        <taxon>Vreelandella</taxon>
    </lineage>
</organism>
<keyword evidence="1 2" id="KW-0732">Signal</keyword>
<proteinExistence type="predicted"/>
<reference evidence="3 4" key="1">
    <citation type="submission" date="2023-04" db="EMBL/GenBank/DDBJ databases">
        <title>A long-awaited taxogenomic arrangement of the family Halomonadaceae.</title>
        <authorList>
            <person name="De La Haba R."/>
            <person name="Chuvochina M."/>
            <person name="Wittouck S."/>
            <person name="Arahal D.R."/>
            <person name="Sanchez-Porro C."/>
            <person name="Hugenholtz P."/>
            <person name="Ventosa A."/>
        </authorList>
    </citation>
    <scope>NUCLEOTIDE SEQUENCE [LARGE SCALE GENOMIC DNA]</scope>
    <source>
        <strain evidence="3 4">DSM 21020</strain>
    </source>
</reference>
<evidence type="ECO:0000256" key="2">
    <source>
        <dbReference type="SAM" id="SignalP"/>
    </source>
</evidence>
<accession>A0ABU1GZD8</accession>
<dbReference type="RefSeq" id="WP_309654336.1">
    <property type="nucleotide sequence ID" value="NZ_JARWAN010000001.1"/>
</dbReference>
<dbReference type="PANTHER" id="PTHR33376">
    <property type="match status" value="1"/>
</dbReference>
<dbReference type="CDD" id="cd13604">
    <property type="entry name" value="PBP2_TRAP_ketoacid_lactate_like"/>
    <property type="match status" value="1"/>
</dbReference>
<dbReference type="EMBL" id="JARWAN010000001">
    <property type="protein sequence ID" value="MDR5897409.1"/>
    <property type="molecule type" value="Genomic_DNA"/>
</dbReference>
<dbReference type="InterPro" id="IPR018389">
    <property type="entry name" value="DctP_fam"/>
</dbReference>
<sequence length="371" mass="41289">MNMLTRTKSLMRFKLAGTAAAVIMATGTMATAANAQEQVRWQVPIAFPSNLVGLSTPVVHLSESLKAVSGGNINLRYYEPGELIPAFEILDAVSEGQYPAGFTWVGYDQGSIPSLPLYAGAPFGMEPSSYLAWYYHGDGHTLLEEIYEPYNVQPLLCSMIGPEAAGWFAEPVESLEQMDGLRIRFAGIGGRVMERLGASVTMLPGGELYQAMERGTIDATEFSAPAVDRILGMQEIVNNYLMPGWHQTFTTAFLLINKDSWASLEEATRAQIDMGCRSATLFGLSESEWENPLALQGFVEEGVNAQVLPEEVLQELRTITHEVQQEIANEDEMFRRVLDSQQDWMRIHGEWRTKGYLPAEYFKPENIQQLD</sequence>
<name>A0ABU1GZD8_9GAMM</name>